<gene>
    <name evidence="3" type="ORF">MA16_Dca013945</name>
</gene>
<name>A0A2I0XGG5_9ASPA</name>
<feature type="domain" description="Retrotransposon gag" evidence="2">
    <location>
        <begin position="5"/>
        <end position="49"/>
    </location>
</feature>
<dbReference type="Proteomes" id="UP000233837">
    <property type="component" value="Unassembled WGS sequence"/>
</dbReference>
<dbReference type="InterPro" id="IPR005162">
    <property type="entry name" value="Retrotrans_gag_dom"/>
</dbReference>
<evidence type="ECO:0000259" key="2">
    <source>
        <dbReference type="Pfam" id="PF03732"/>
    </source>
</evidence>
<evidence type="ECO:0000313" key="3">
    <source>
        <dbReference type="EMBL" id="PKU86998.1"/>
    </source>
</evidence>
<reference evidence="3 4" key="1">
    <citation type="journal article" date="2016" name="Sci. Rep.">
        <title>The Dendrobium catenatum Lindl. genome sequence provides insights into polysaccharide synthase, floral development and adaptive evolution.</title>
        <authorList>
            <person name="Zhang G.Q."/>
            <person name="Xu Q."/>
            <person name="Bian C."/>
            <person name="Tsai W.C."/>
            <person name="Yeh C.M."/>
            <person name="Liu K.W."/>
            <person name="Yoshida K."/>
            <person name="Zhang L.S."/>
            <person name="Chang S.B."/>
            <person name="Chen F."/>
            <person name="Shi Y."/>
            <person name="Su Y.Y."/>
            <person name="Zhang Y.Q."/>
            <person name="Chen L.J."/>
            <person name="Yin Y."/>
            <person name="Lin M."/>
            <person name="Huang H."/>
            <person name="Deng H."/>
            <person name="Wang Z.W."/>
            <person name="Zhu S.L."/>
            <person name="Zhao X."/>
            <person name="Deng C."/>
            <person name="Niu S.C."/>
            <person name="Huang J."/>
            <person name="Wang M."/>
            <person name="Liu G.H."/>
            <person name="Yang H.J."/>
            <person name="Xiao X.J."/>
            <person name="Hsiao Y.Y."/>
            <person name="Wu W.L."/>
            <person name="Chen Y.Y."/>
            <person name="Mitsuda N."/>
            <person name="Ohme-Takagi M."/>
            <person name="Luo Y.B."/>
            <person name="Van de Peer Y."/>
            <person name="Liu Z.J."/>
        </authorList>
    </citation>
    <scope>NUCLEOTIDE SEQUENCE [LARGE SCALE GENOMIC DNA]</scope>
    <source>
        <tissue evidence="3">The whole plant</tissue>
    </source>
</reference>
<dbReference type="AlphaFoldDB" id="A0A2I0XGG5"/>
<protein>
    <recommendedName>
        <fullName evidence="2">Retrotransposon gag domain-containing protein</fullName>
    </recommendedName>
</protein>
<sequence>MLYMQYQHCSQGSRSVNDYTKEFYRLSARNNLNESDNQLVARYIGGLKEAIQDRLELNSVWSLSQAVNYALKVETQLQRQAHNRPNRINFESHHSSEVGKQGSPNK</sequence>
<reference evidence="3 4" key="2">
    <citation type="journal article" date="2017" name="Nature">
        <title>The Apostasia genome and the evolution of orchids.</title>
        <authorList>
            <person name="Zhang G.Q."/>
            <person name="Liu K.W."/>
            <person name="Li Z."/>
            <person name="Lohaus R."/>
            <person name="Hsiao Y.Y."/>
            <person name="Niu S.C."/>
            <person name="Wang J.Y."/>
            <person name="Lin Y.C."/>
            <person name="Xu Q."/>
            <person name="Chen L.J."/>
            <person name="Yoshida K."/>
            <person name="Fujiwara S."/>
            <person name="Wang Z.W."/>
            <person name="Zhang Y.Q."/>
            <person name="Mitsuda N."/>
            <person name="Wang M."/>
            <person name="Liu G.H."/>
            <person name="Pecoraro L."/>
            <person name="Huang H.X."/>
            <person name="Xiao X.J."/>
            <person name="Lin M."/>
            <person name="Wu X.Y."/>
            <person name="Wu W.L."/>
            <person name="Chen Y.Y."/>
            <person name="Chang S.B."/>
            <person name="Sakamoto S."/>
            <person name="Ohme-Takagi M."/>
            <person name="Yagi M."/>
            <person name="Zeng S.J."/>
            <person name="Shen C.Y."/>
            <person name="Yeh C.M."/>
            <person name="Luo Y.B."/>
            <person name="Tsai W.C."/>
            <person name="Van de Peer Y."/>
            <person name="Liu Z.J."/>
        </authorList>
    </citation>
    <scope>NUCLEOTIDE SEQUENCE [LARGE SCALE GENOMIC DNA]</scope>
    <source>
        <tissue evidence="3">The whole plant</tissue>
    </source>
</reference>
<dbReference type="PANTHER" id="PTHR35046">
    <property type="entry name" value="ZINC KNUCKLE (CCHC-TYPE) FAMILY PROTEIN"/>
    <property type="match status" value="1"/>
</dbReference>
<evidence type="ECO:0000256" key="1">
    <source>
        <dbReference type="SAM" id="MobiDB-lite"/>
    </source>
</evidence>
<proteinExistence type="predicted"/>
<accession>A0A2I0XGG5</accession>
<feature type="region of interest" description="Disordered" evidence="1">
    <location>
        <begin position="78"/>
        <end position="106"/>
    </location>
</feature>
<keyword evidence="4" id="KW-1185">Reference proteome</keyword>
<dbReference type="EMBL" id="KZ501901">
    <property type="protein sequence ID" value="PKU86998.1"/>
    <property type="molecule type" value="Genomic_DNA"/>
</dbReference>
<evidence type="ECO:0000313" key="4">
    <source>
        <dbReference type="Proteomes" id="UP000233837"/>
    </source>
</evidence>
<dbReference type="PANTHER" id="PTHR35046:SF9">
    <property type="entry name" value="RNA-DIRECTED DNA POLYMERASE"/>
    <property type="match status" value="1"/>
</dbReference>
<organism evidence="3 4">
    <name type="scientific">Dendrobium catenatum</name>
    <dbReference type="NCBI Taxonomy" id="906689"/>
    <lineage>
        <taxon>Eukaryota</taxon>
        <taxon>Viridiplantae</taxon>
        <taxon>Streptophyta</taxon>
        <taxon>Embryophyta</taxon>
        <taxon>Tracheophyta</taxon>
        <taxon>Spermatophyta</taxon>
        <taxon>Magnoliopsida</taxon>
        <taxon>Liliopsida</taxon>
        <taxon>Asparagales</taxon>
        <taxon>Orchidaceae</taxon>
        <taxon>Epidendroideae</taxon>
        <taxon>Malaxideae</taxon>
        <taxon>Dendrobiinae</taxon>
        <taxon>Dendrobium</taxon>
    </lineage>
</organism>
<dbReference type="Pfam" id="PF03732">
    <property type="entry name" value="Retrotrans_gag"/>
    <property type="match status" value="1"/>
</dbReference>